<dbReference type="InterPro" id="IPR002013">
    <property type="entry name" value="SAC_dom"/>
</dbReference>
<dbReference type="AlphaFoldDB" id="A0A814QXP1"/>
<dbReference type="GO" id="GO:0046856">
    <property type="term" value="P:phosphatidylinositol dephosphorylation"/>
    <property type="evidence" value="ECO:0007669"/>
    <property type="project" value="TreeGrafter"/>
</dbReference>
<reference evidence="3" key="1">
    <citation type="submission" date="2021-02" db="EMBL/GenBank/DDBJ databases">
        <authorList>
            <person name="Nowell W R."/>
        </authorList>
    </citation>
    <scope>NUCLEOTIDE SEQUENCE</scope>
</reference>
<dbReference type="EMBL" id="CAJNOR010001173">
    <property type="protein sequence ID" value="CAF1090791.1"/>
    <property type="molecule type" value="Genomic_DNA"/>
</dbReference>
<evidence type="ECO:0000313" key="2">
    <source>
        <dbReference type="EMBL" id="CAF1090791.1"/>
    </source>
</evidence>
<accession>A0A814QXP1</accession>
<dbReference type="PANTHER" id="PTHR45662:SF8">
    <property type="entry name" value="PHOSPHATIDYLINOSITIDE PHOSPHATASE SAC2"/>
    <property type="match status" value="1"/>
</dbReference>
<organism evidence="3 5">
    <name type="scientific">Adineta ricciae</name>
    <name type="common">Rotifer</name>
    <dbReference type="NCBI Taxonomy" id="249248"/>
    <lineage>
        <taxon>Eukaryota</taxon>
        <taxon>Metazoa</taxon>
        <taxon>Spiralia</taxon>
        <taxon>Gnathifera</taxon>
        <taxon>Rotifera</taxon>
        <taxon>Eurotatoria</taxon>
        <taxon>Bdelloidea</taxon>
        <taxon>Adinetida</taxon>
        <taxon>Adinetidae</taxon>
        <taxon>Adineta</taxon>
    </lineage>
</organism>
<dbReference type="GO" id="GO:2001135">
    <property type="term" value="P:regulation of endocytic recycling"/>
    <property type="evidence" value="ECO:0007669"/>
    <property type="project" value="TreeGrafter"/>
</dbReference>
<dbReference type="Proteomes" id="UP000663828">
    <property type="component" value="Unassembled WGS sequence"/>
</dbReference>
<evidence type="ECO:0000313" key="5">
    <source>
        <dbReference type="Proteomes" id="UP000663852"/>
    </source>
</evidence>
<dbReference type="PROSITE" id="PS50275">
    <property type="entry name" value="SAC"/>
    <property type="match status" value="1"/>
</dbReference>
<dbReference type="Proteomes" id="UP000663852">
    <property type="component" value="Unassembled WGS sequence"/>
</dbReference>
<proteinExistence type="predicted"/>
<evidence type="ECO:0000313" key="4">
    <source>
        <dbReference type="Proteomes" id="UP000663828"/>
    </source>
</evidence>
<dbReference type="GO" id="GO:0045334">
    <property type="term" value="C:clathrin-coated endocytic vesicle"/>
    <property type="evidence" value="ECO:0007669"/>
    <property type="project" value="TreeGrafter"/>
</dbReference>
<dbReference type="GO" id="GO:0043812">
    <property type="term" value="F:phosphatidylinositol-4-phosphate phosphatase activity"/>
    <property type="evidence" value="ECO:0007669"/>
    <property type="project" value="TreeGrafter"/>
</dbReference>
<comment type="caution">
    <text evidence="3">The sequence shown here is derived from an EMBL/GenBank/DDBJ whole genome shotgun (WGS) entry which is preliminary data.</text>
</comment>
<sequence>MDDWGFNESHEAFIKHIDDQLSRTKGNQLVLISLIDEWGKENILNDTFFDHIIKYNSPHLLYITFDFHEYCKGLQFGNILALLQLLDEKNIFREMRFFWINTEKNTVLSDQTSVFRVNCVDCLDRTNVVQAAIAKTILEIMLKKVGLLDIDAGGLNDDARIIFQTMWADNGDAISRQYAGTDAMKVR</sequence>
<evidence type="ECO:0000313" key="3">
    <source>
        <dbReference type="EMBL" id="CAF1125918.1"/>
    </source>
</evidence>
<dbReference type="OrthoDB" id="405996at2759"/>
<dbReference type="EMBL" id="CAJNOJ010000107">
    <property type="protein sequence ID" value="CAF1125918.1"/>
    <property type="molecule type" value="Genomic_DNA"/>
</dbReference>
<name>A0A814QXP1_ADIRI</name>
<dbReference type="Pfam" id="PF02383">
    <property type="entry name" value="Syja_N"/>
    <property type="match status" value="1"/>
</dbReference>
<dbReference type="PANTHER" id="PTHR45662">
    <property type="entry name" value="PHOSPHATIDYLINOSITIDE PHOSPHATASE SAC1"/>
    <property type="match status" value="1"/>
</dbReference>
<feature type="domain" description="SAC" evidence="1">
    <location>
        <begin position="1"/>
        <end position="180"/>
    </location>
</feature>
<evidence type="ECO:0000259" key="1">
    <source>
        <dbReference type="PROSITE" id="PS50275"/>
    </source>
</evidence>
<keyword evidence="4" id="KW-1185">Reference proteome</keyword>
<gene>
    <name evidence="3" type="ORF">EDS130_LOCUS21312</name>
    <name evidence="2" type="ORF">XAT740_LOCUS17827</name>
</gene>
<dbReference type="GO" id="GO:0005769">
    <property type="term" value="C:early endosome"/>
    <property type="evidence" value="ECO:0007669"/>
    <property type="project" value="TreeGrafter"/>
</dbReference>
<protein>
    <recommendedName>
        <fullName evidence="1">SAC domain-containing protein</fullName>
    </recommendedName>
</protein>